<dbReference type="Pfam" id="PF14137">
    <property type="entry name" value="DUF4304"/>
    <property type="match status" value="1"/>
</dbReference>
<accession>A0A2P1QWF2</accession>
<proteinExistence type="predicted"/>
<evidence type="ECO:0000313" key="1">
    <source>
        <dbReference type="EMBL" id="AVQ13224.1"/>
    </source>
</evidence>
<evidence type="ECO:0000313" key="2">
    <source>
        <dbReference type="Proteomes" id="UP000033961"/>
    </source>
</evidence>
<dbReference type="InterPro" id="IPR025412">
    <property type="entry name" value="DUF4304"/>
</dbReference>
<organism evidence="1 2">
    <name type="scientific">Leptospira santarosai</name>
    <dbReference type="NCBI Taxonomy" id="28183"/>
    <lineage>
        <taxon>Bacteria</taxon>
        <taxon>Pseudomonadati</taxon>
        <taxon>Spirochaetota</taxon>
        <taxon>Spirochaetia</taxon>
        <taxon>Leptospirales</taxon>
        <taxon>Leptospiraceae</taxon>
        <taxon>Leptospira</taxon>
    </lineage>
</organism>
<gene>
    <name evidence="1" type="ORF">XB16_2921</name>
</gene>
<protein>
    <recommendedName>
        <fullName evidence="3">PF14137 domain protein</fullName>
    </recommendedName>
</protein>
<dbReference type="EMBL" id="CP027843">
    <property type="protein sequence ID" value="AVQ13224.1"/>
    <property type="molecule type" value="Genomic_DNA"/>
</dbReference>
<sequence length="210" mass="24701">MPISITQKAVSIISKGCQKELNEFERIGNHLHKNSNDLIHCIHFQYSRWNSKQNGEFTVNLAVVSASLYKFWTGNPLPKNPASVLWPIQIRIGNLLPEKFDKWWEIQPNTNLNPIKEEIIEKLRAYAFSFFSKYNSIDDIFEELKLDKVVPGIFEYQRPLLLAMIYKLKQNERESIKQIQKAFNEFRDFRSQEIVLLLANRLCIDTNLIK</sequence>
<evidence type="ECO:0008006" key="3">
    <source>
        <dbReference type="Google" id="ProtNLM"/>
    </source>
</evidence>
<dbReference type="Proteomes" id="UP000033961">
    <property type="component" value="Chromosome I"/>
</dbReference>
<reference evidence="1 2" key="1">
    <citation type="journal article" date="2015" name="Genome Announc.">
        <title>Draft Genome Sequences of Leptospira santarosai Strains U160, U164, and U233, Isolated from Asymptomatic Cattle.</title>
        <authorList>
            <person name="Kremer F.S."/>
            <person name="Eslabao M.R."/>
            <person name="Provisor M."/>
            <person name="Woloski R.D."/>
            <person name="Ramires O.V."/>
            <person name="Moreno L.Z."/>
            <person name="Moreno A.M."/>
            <person name="Hamond C."/>
            <person name="Lilenbaum W."/>
            <person name="Dellagostin O.A."/>
        </authorList>
    </citation>
    <scope>NUCLEOTIDE SEQUENCE [LARGE SCALE GENOMIC DNA]</scope>
    <source>
        <strain evidence="1 2">U160</strain>
    </source>
</reference>
<name>A0A2P1QWF2_9LEPT</name>
<dbReference type="AlphaFoldDB" id="A0A2P1QWF2"/>